<evidence type="ECO:0000313" key="3">
    <source>
        <dbReference type="Proteomes" id="UP000516117"/>
    </source>
</evidence>
<dbReference type="Proteomes" id="UP000516117">
    <property type="component" value="Chromosome"/>
</dbReference>
<evidence type="ECO:0000313" key="2">
    <source>
        <dbReference type="EMBL" id="QNP54970.1"/>
    </source>
</evidence>
<feature type="region of interest" description="Disordered" evidence="1">
    <location>
        <begin position="1"/>
        <end position="37"/>
    </location>
</feature>
<evidence type="ECO:0000256" key="1">
    <source>
        <dbReference type="SAM" id="MobiDB-lite"/>
    </source>
</evidence>
<protein>
    <submittedName>
        <fullName evidence="2">Uncharacterized protein</fullName>
    </submittedName>
</protein>
<sequence length="113" mass="11868">MATDVMGDSPCGMRPTSTVGMAADTTSTHGAGSVRPPMMMMPSVLSGTRSAASAVGPTPGGTTVVEMWSPRSASRWQMATKVAAWPWNRGTATMTCTEPVRWADSDLAARFGW</sequence>
<organism evidence="2 3">
    <name type="scientific">Tessaracoccus defluvii</name>
    <dbReference type="NCBI Taxonomy" id="1285901"/>
    <lineage>
        <taxon>Bacteria</taxon>
        <taxon>Bacillati</taxon>
        <taxon>Actinomycetota</taxon>
        <taxon>Actinomycetes</taxon>
        <taxon>Propionibacteriales</taxon>
        <taxon>Propionibacteriaceae</taxon>
        <taxon>Tessaracoccus</taxon>
    </lineage>
</organism>
<reference evidence="2 3" key="1">
    <citation type="submission" date="2020-08" db="EMBL/GenBank/DDBJ databases">
        <title>Genome sequence of Tessaracoccus defluvii JCM 17540T.</title>
        <authorList>
            <person name="Hyun D.-W."/>
            <person name="Bae J.-W."/>
        </authorList>
    </citation>
    <scope>NUCLEOTIDE SEQUENCE [LARGE SCALE GENOMIC DNA]</scope>
    <source>
        <strain evidence="2 3">JCM 17540</strain>
    </source>
</reference>
<gene>
    <name evidence="2" type="ORF">H9L22_11855</name>
</gene>
<feature type="compositionally biased region" description="Polar residues" evidence="1">
    <location>
        <begin position="15"/>
        <end position="30"/>
    </location>
</feature>
<dbReference type="AlphaFoldDB" id="A0A7H0H354"/>
<accession>A0A7H0H354</accession>
<dbReference type="KEGG" id="tdf:H9L22_11855"/>
<dbReference type="RefSeq" id="WP_187720106.1">
    <property type="nucleotide sequence ID" value="NZ_CP060789.1"/>
</dbReference>
<proteinExistence type="predicted"/>
<dbReference type="EMBL" id="CP060789">
    <property type="protein sequence ID" value="QNP54970.1"/>
    <property type="molecule type" value="Genomic_DNA"/>
</dbReference>
<keyword evidence="3" id="KW-1185">Reference proteome</keyword>
<name>A0A7H0H354_9ACTN</name>